<gene>
    <name evidence="5" type="ORF">COT61_01575</name>
</gene>
<evidence type="ECO:0000313" key="5">
    <source>
        <dbReference type="EMBL" id="PIS16881.1"/>
    </source>
</evidence>
<accession>A0A2H0WWB8</accession>
<protein>
    <recommendedName>
        <fullName evidence="7">Glycosyltransferase family 1 protein</fullName>
    </recommendedName>
</protein>
<evidence type="ECO:0008006" key="7">
    <source>
        <dbReference type="Google" id="ProtNLM"/>
    </source>
</evidence>
<feature type="domain" description="Glycosyltransferase subfamily 4-like N-terminal" evidence="4">
    <location>
        <begin position="14"/>
        <end position="189"/>
    </location>
</feature>
<dbReference type="InterPro" id="IPR028098">
    <property type="entry name" value="Glyco_trans_4-like_N"/>
</dbReference>
<dbReference type="Pfam" id="PF00534">
    <property type="entry name" value="Glycos_transf_1"/>
    <property type="match status" value="1"/>
</dbReference>
<dbReference type="EMBL" id="PEZF01000050">
    <property type="protein sequence ID" value="PIS16881.1"/>
    <property type="molecule type" value="Genomic_DNA"/>
</dbReference>
<dbReference type="Gene3D" id="3.40.50.2000">
    <property type="entry name" value="Glycogen Phosphorylase B"/>
    <property type="match status" value="2"/>
</dbReference>
<dbReference type="PANTHER" id="PTHR12526:SF510">
    <property type="entry name" value="D-INOSITOL 3-PHOSPHATE GLYCOSYLTRANSFERASE"/>
    <property type="match status" value="1"/>
</dbReference>
<dbReference type="CDD" id="cd03801">
    <property type="entry name" value="GT4_PimA-like"/>
    <property type="match status" value="1"/>
</dbReference>
<dbReference type="Proteomes" id="UP000229080">
    <property type="component" value="Unassembled WGS sequence"/>
</dbReference>
<dbReference type="AlphaFoldDB" id="A0A2H0WWB8"/>
<feature type="domain" description="Glycosyl transferase family 1" evidence="3">
    <location>
        <begin position="215"/>
        <end position="373"/>
    </location>
</feature>
<evidence type="ECO:0000259" key="4">
    <source>
        <dbReference type="Pfam" id="PF13439"/>
    </source>
</evidence>
<dbReference type="InterPro" id="IPR001296">
    <property type="entry name" value="Glyco_trans_1"/>
</dbReference>
<organism evidence="5 6">
    <name type="scientific">Candidatus Portnoybacteria bacterium CG09_land_8_20_14_0_10_44_13</name>
    <dbReference type="NCBI Taxonomy" id="1974811"/>
    <lineage>
        <taxon>Bacteria</taxon>
        <taxon>Candidatus Portnoyibacteriota</taxon>
    </lineage>
</organism>
<sequence length="399" mass="45031">MKVLIATGLYPPDIGGPATMLGALAKALQKRGFEIRIVTYADTAGDNDEDDIRIYRVSRNQNRIFRHLRYFWLMWKLSSTWAEVIYVTDTYSVGYFAYLIKKILHKKYIVRFVGDSAWEASVANGWITDSIIDFYDKRYCKKIERLKRRRKTVLVNADRIIAVSRFLADIAQKIGVLPERIRMIYNSIDFLEADENAEKAKERAEKSAEIKQLYGGGKKLIITACRLTPWKGVAKIIEILPQLKEVVGDVNFLVLGDGPEMENLRRLAIVSGAESDVQFLGRVGRDEVLNYFRAADLFILNSDYEGLSHTLLEAMKAGVPVITTNVGGNPEVIENEKEGLLFGYNNEAELLAAATRILTDSELASRLVKNASEKLKNFNWEKAVAETAVVINEIRPSPA</sequence>
<evidence type="ECO:0000256" key="1">
    <source>
        <dbReference type="ARBA" id="ARBA00022676"/>
    </source>
</evidence>
<dbReference type="PANTHER" id="PTHR12526">
    <property type="entry name" value="GLYCOSYLTRANSFERASE"/>
    <property type="match status" value="1"/>
</dbReference>
<evidence type="ECO:0000256" key="2">
    <source>
        <dbReference type="ARBA" id="ARBA00022679"/>
    </source>
</evidence>
<dbReference type="Pfam" id="PF13439">
    <property type="entry name" value="Glyco_transf_4"/>
    <property type="match status" value="1"/>
</dbReference>
<proteinExistence type="predicted"/>
<comment type="caution">
    <text evidence="5">The sequence shown here is derived from an EMBL/GenBank/DDBJ whole genome shotgun (WGS) entry which is preliminary data.</text>
</comment>
<name>A0A2H0WWB8_9BACT</name>
<keyword evidence="2" id="KW-0808">Transferase</keyword>
<evidence type="ECO:0000313" key="6">
    <source>
        <dbReference type="Proteomes" id="UP000229080"/>
    </source>
</evidence>
<dbReference type="GO" id="GO:0016757">
    <property type="term" value="F:glycosyltransferase activity"/>
    <property type="evidence" value="ECO:0007669"/>
    <property type="project" value="UniProtKB-KW"/>
</dbReference>
<evidence type="ECO:0000259" key="3">
    <source>
        <dbReference type="Pfam" id="PF00534"/>
    </source>
</evidence>
<reference evidence="6" key="1">
    <citation type="submission" date="2017-09" db="EMBL/GenBank/DDBJ databases">
        <title>Depth-based differentiation of microbial function through sediment-hosted aquifers and enrichment of novel symbionts in the deep terrestrial subsurface.</title>
        <authorList>
            <person name="Probst A.J."/>
            <person name="Ladd B."/>
            <person name="Jarett J.K."/>
            <person name="Geller-Mcgrath D.E."/>
            <person name="Sieber C.M.K."/>
            <person name="Emerson J.B."/>
            <person name="Anantharaman K."/>
            <person name="Thomas B.C."/>
            <person name="Malmstrom R."/>
            <person name="Stieglmeier M."/>
            <person name="Klingl A."/>
            <person name="Woyke T."/>
            <person name="Ryan C.M."/>
            <person name="Banfield J.F."/>
        </authorList>
    </citation>
    <scope>NUCLEOTIDE SEQUENCE [LARGE SCALE GENOMIC DNA]</scope>
</reference>
<dbReference type="SUPFAM" id="SSF53756">
    <property type="entry name" value="UDP-Glycosyltransferase/glycogen phosphorylase"/>
    <property type="match status" value="1"/>
</dbReference>
<keyword evidence="1" id="KW-0328">Glycosyltransferase</keyword>